<protein>
    <submittedName>
        <fullName evidence="3">Uma2 family endonuclease</fullName>
    </submittedName>
</protein>
<feature type="domain" description="Putative restriction endonuclease" evidence="2">
    <location>
        <begin position="25"/>
        <end position="171"/>
    </location>
</feature>
<sequence>DILLPQPPRDSGWESDDLDHPGLPDHVELIYGALSLMMSRQRAWHQQMICQIARAFEAATHSGWQFLTRMTFRIDERNRPEPDLLLVADRPYYDLSTTWYRPEDIALVGEVEAPETEARDRELKPMLYAKAGVPQYLRVAEDTDGTPVLYRYRLVKGEYELVHVQYGRVVLDEPVKVDTKLEGNW</sequence>
<dbReference type="InterPro" id="IPR012296">
    <property type="entry name" value="Nuclease_put_TT1808"/>
</dbReference>
<dbReference type="AlphaFoldDB" id="A0A850CD81"/>
<name>A0A850CD81_9ACTN</name>
<gene>
    <name evidence="3" type="ORF">HOQ43_15725</name>
</gene>
<dbReference type="CDD" id="cd06260">
    <property type="entry name" value="DUF820-like"/>
    <property type="match status" value="1"/>
</dbReference>
<dbReference type="Pfam" id="PF05685">
    <property type="entry name" value="Uma2"/>
    <property type="match status" value="1"/>
</dbReference>
<keyword evidence="3" id="KW-0378">Hydrolase</keyword>
<dbReference type="Proteomes" id="UP000574690">
    <property type="component" value="Unassembled WGS sequence"/>
</dbReference>
<evidence type="ECO:0000313" key="3">
    <source>
        <dbReference type="EMBL" id="NUQ89897.1"/>
    </source>
</evidence>
<dbReference type="InterPro" id="IPR008538">
    <property type="entry name" value="Uma2"/>
</dbReference>
<proteinExistence type="predicted"/>
<evidence type="ECO:0000313" key="4">
    <source>
        <dbReference type="Proteomes" id="UP000574690"/>
    </source>
</evidence>
<dbReference type="SUPFAM" id="SSF52980">
    <property type="entry name" value="Restriction endonuclease-like"/>
    <property type="match status" value="1"/>
</dbReference>
<dbReference type="EMBL" id="JABFXE010000657">
    <property type="protein sequence ID" value="NUQ89897.1"/>
    <property type="molecule type" value="Genomic_DNA"/>
</dbReference>
<dbReference type="InterPro" id="IPR011335">
    <property type="entry name" value="Restrct_endonuc-II-like"/>
</dbReference>
<feature type="region of interest" description="Disordered" evidence="1">
    <location>
        <begin position="1"/>
        <end position="20"/>
    </location>
</feature>
<feature type="non-terminal residue" evidence="3">
    <location>
        <position position="1"/>
    </location>
</feature>
<accession>A0A850CD81</accession>
<dbReference type="Gene3D" id="3.90.1570.10">
    <property type="entry name" value="tt1808, chain A"/>
    <property type="match status" value="1"/>
</dbReference>
<dbReference type="PANTHER" id="PTHR35400:SF3">
    <property type="entry name" value="SLL1072 PROTEIN"/>
    <property type="match status" value="1"/>
</dbReference>
<evidence type="ECO:0000256" key="1">
    <source>
        <dbReference type="SAM" id="MobiDB-lite"/>
    </source>
</evidence>
<comment type="caution">
    <text evidence="3">The sequence shown here is derived from an EMBL/GenBank/DDBJ whole genome shotgun (WGS) entry which is preliminary data.</text>
</comment>
<keyword evidence="3" id="KW-0540">Nuclease</keyword>
<dbReference type="GO" id="GO:0004519">
    <property type="term" value="F:endonuclease activity"/>
    <property type="evidence" value="ECO:0007669"/>
    <property type="project" value="UniProtKB-KW"/>
</dbReference>
<dbReference type="PANTHER" id="PTHR35400">
    <property type="entry name" value="SLR1083 PROTEIN"/>
    <property type="match status" value="1"/>
</dbReference>
<evidence type="ECO:0000259" key="2">
    <source>
        <dbReference type="Pfam" id="PF05685"/>
    </source>
</evidence>
<organism evidence="3 4">
    <name type="scientific">Glycomyces artemisiae</name>
    <dbReference type="NCBI Taxonomy" id="1076443"/>
    <lineage>
        <taxon>Bacteria</taxon>
        <taxon>Bacillati</taxon>
        <taxon>Actinomycetota</taxon>
        <taxon>Actinomycetes</taxon>
        <taxon>Glycomycetales</taxon>
        <taxon>Glycomycetaceae</taxon>
        <taxon>Glycomyces</taxon>
    </lineage>
</organism>
<reference evidence="3 4" key="1">
    <citation type="submission" date="2020-05" db="EMBL/GenBank/DDBJ databases">
        <title>DNA-SIP metagenomic assembled genomes.</title>
        <authorList>
            <person name="Yu J."/>
        </authorList>
    </citation>
    <scope>NUCLEOTIDE SEQUENCE [LARGE SCALE GENOMIC DNA]</scope>
    <source>
        <strain evidence="3">Bin5.27</strain>
    </source>
</reference>
<keyword evidence="3" id="KW-0255">Endonuclease</keyword>